<keyword evidence="2" id="KW-1185">Reference proteome</keyword>
<feature type="non-terminal residue" evidence="1">
    <location>
        <position position="1"/>
    </location>
</feature>
<proteinExistence type="predicted"/>
<sequence length="151" mass="17270">HKNAPEKKKIQICINFAQKFSHFSGNGTLGIGDLSIDKVSSSDSLLTLMESISQVSVCFIHELELANYYRRFTTLDDRIIGSAKRDVDNSDHDSFRSDRDQIYRAHDLRHCIRETLRLDTYDFRLLIADMTNSDPVGLDMNDPNVTQSSRD</sequence>
<dbReference type="EMBL" id="JAHYIQ010000004">
    <property type="protein sequence ID" value="KAK1132835.1"/>
    <property type="molecule type" value="Genomic_DNA"/>
</dbReference>
<dbReference type="Proteomes" id="UP001177670">
    <property type="component" value="Unassembled WGS sequence"/>
</dbReference>
<dbReference type="AlphaFoldDB" id="A0AA40G8C6"/>
<reference evidence="1" key="1">
    <citation type="submission" date="2021-10" db="EMBL/GenBank/DDBJ databases">
        <title>Melipona bicolor Genome sequencing and assembly.</title>
        <authorList>
            <person name="Araujo N.S."/>
            <person name="Arias M.C."/>
        </authorList>
    </citation>
    <scope>NUCLEOTIDE SEQUENCE</scope>
    <source>
        <strain evidence="1">USP_2M_L1-L4_2017</strain>
        <tissue evidence="1">Whole body</tissue>
    </source>
</reference>
<evidence type="ECO:0000313" key="1">
    <source>
        <dbReference type="EMBL" id="KAK1132835.1"/>
    </source>
</evidence>
<gene>
    <name evidence="1" type="ORF">K0M31_014205</name>
</gene>
<comment type="caution">
    <text evidence="1">The sequence shown here is derived from an EMBL/GenBank/DDBJ whole genome shotgun (WGS) entry which is preliminary data.</text>
</comment>
<name>A0AA40G8C6_9HYME</name>
<accession>A0AA40G8C6</accession>
<protein>
    <submittedName>
        <fullName evidence="1">Uncharacterized protein</fullName>
    </submittedName>
</protein>
<evidence type="ECO:0000313" key="2">
    <source>
        <dbReference type="Proteomes" id="UP001177670"/>
    </source>
</evidence>
<organism evidence="1 2">
    <name type="scientific">Melipona bicolor</name>
    <dbReference type="NCBI Taxonomy" id="60889"/>
    <lineage>
        <taxon>Eukaryota</taxon>
        <taxon>Metazoa</taxon>
        <taxon>Ecdysozoa</taxon>
        <taxon>Arthropoda</taxon>
        <taxon>Hexapoda</taxon>
        <taxon>Insecta</taxon>
        <taxon>Pterygota</taxon>
        <taxon>Neoptera</taxon>
        <taxon>Endopterygota</taxon>
        <taxon>Hymenoptera</taxon>
        <taxon>Apocrita</taxon>
        <taxon>Aculeata</taxon>
        <taxon>Apoidea</taxon>
        <taxon>Anthophila</taxon>
        <taxon>Apidae</taxon>
        <taxon>Melipona</taxon>
    </lineage>
</organism>